<dbReference type="InterPro" id="IPR009000">
    <property type="entry name" value="Transl_B-barrel_sf"/>
</dbReference>
<comment type="caution">
    <text evidence="2">The sequence shown here is derived from an EMBL/GenBank/DDBJ whole genome shotgun (WGS) entry which is preliminary data.</text>
</comment>
<gene>
    <name evidence="2" type="ORF">EYG76_01450</name>
</gene>
<feature type="domain" description="Translation elongation factor EFTu-like" evidence="1">
    <location>
        <begin position="160"/>
        <end position="226"/>
    </location>
</feature>
<organism evidence="2 3">
    <name type="scientific">Methanothermococcus okinawensis</name>
    <dbReference type="NCBI Taxonomy" id="155863"/>
    <lineage>
        <taxon>Archaea</taxon>
        <taxon>Methanobacteriati</taxon>
        <taxon>Methanobacteriota</taxon>
        <taxon>Methanomada group</taxon>
        <taxon>Methanococci</taxon>
        <taxon>Methanococcales</taxon>
        <taxon>Methanococcaceae</taxon>
        <taxon>Methanothermococcus</taxon>
    </lineage>
</organism>
<dbReference type="GO" id="GO:0001514">
    <property type="term" value="P:selenocysteine incorporation"/>
    <property type="evidence" value="ECO:0007669"/>
    <property type="project" value="TreeGrafter"/>
</dbReference>
<protein>
    <recommendedName>
        <fullName evidence="1">Translation elongation factor EFTu-like domain-containing protein</fullName>
    </recommendedName>
</protein>
<accession>A0A833DQM5</accession>
<dbReference type="GO" id="GO:0003746">
    <property type="term" value="F:translation elongation factor activity"/>
    <property type="evidence" value="ECO:0007669"/>
    <property type="project" value="TreeGrafter"/>
</dbReference>
<evidence type="ECO:0000259" key="1">
    <source>
        <dbReference type="Pfam" id="PF03144"/>
    </source>
</evidence>
<dbReference type="SUPFAM" id="SSF50447">
    <property type="entry name" value="Translation proteins"/>
    <property type="match status" value="1"/>
</dbReference>
<proteinExistence type="predicted"/>
<dbReference type="InterPro" id="IPR050055">
    <property type="entry name" value="EF-Tu_GTPase"/>
</dbReference>
<dbReference type="PANTHER" id="PTHR43721:SF11">
    <property type="entry name" value="SELENOCYSTEINE-SPECIFIC ELONGATION FACTOR"/>
    <property type="match status" value="1"/>
</dbReference>
<dbReference type="AlphaFoldDB" id="A0A833DQM5"/>
<dbReference type="Gene3D" id="2.40.30.10">
    <property type="entry name" value="Translation factors"/>
    <property type="match status" value="1"/>
</dbReference>
<dbReference type="InterPro" id="IPR004161">
    <property type="entry name" value="EFTu-like_2"/>
</dbReference>
<sequence length="312" mass="35112">MKSVGVGLLGDFKDVGKNLGKKGTSSDITLYNYKQGKDSVFFIEPTKYPEKIQSLIYTINMMDYPLVFIEEIKGELAETLLLLDMMGINEGSFVVGEYVDMEQLKAILSNTSMKNFQIREREYIKLREDMLSLPQEVAGKVSNDIKKVVIDHFFTVRSVGTVILGRLKKGTLRIHDNLILYPTEKKAVIRSIQINDKNYQEAPIFSRVGLALKGLSSEDVERGMILSDGDLEVSKEIHLNMTWNPYSNKEIKIGENYQVAIGLQIVSCNVVEKNGDDIILKLIKPVVYEKGERAILLDGSAKIRILGISELL</sequence>
<dbReference type="InterPro" id="IPR027417">
    <property type="entry name" value="P-loop_NTPase"/>
</dbReference>
<dbReference type="Gene3D" id="3.40.50.300">
    <property type="entry name" value="P-loop containing nucleotide triphosphate hydrolases"/>
    <property type="match status" value="1"/>
</dbReference>
<reference evidence="2" key="1">
    <citation type="journal article" date="2020" name="ISME J.">
        <title>Gammaproteobacteria mediating utilization of methyl-, sulfur- and petroleum organic compounds in deep ocean hydrothermal plumes.</title>
        <authorList>
            <person name="Zhou Z."/>
            <person name="Liu Y."/>
            <person name="Pan J."/>
            <person name="Cron B.R."/>
            <person name="Toner B.M."/>
            <person name="Anantharaman K."/>
            <person name="Breier J.A."/>
            <person name="Dick G.J."/>
            <person name="Li M."/>
        </authorList>
    </citation>
    <scope>NUCLEOTIDE SEQUENCE</scope>
    <source>
        <strain evidence="2">SZUA-1385</strain>
    </source>
</reference>
<dbReference type="PANTHER" id="PTHR43721">
    <property type="entry name" value="ELONGATION FACTOR TU-RELATED"/>
    <property type="match status" value="1"/>
</dbReference>
<evidence type="ECO:0000313" key="3">
    <source>
        <dbReference type="Proteomes" id="UP000605144"/>
    </source>
</evidence>
<dbReference type="Pfam" id="PF03144">
    <property type="entry name" value="GTP_EFTU_D2"/>
    <property type="match status" value="1"/>
</dbReference>
<dbReference type="GO" id="GO:0005525">
    <property type="term" value="F:GTP binding"/>
    <property type="evidence" value="ECO:0007669"/>
    <property type="project" value="InterPro"/>
</dbReference>
<name>A0A833DQM5_9EURY</name>
<dbReference type="Proteomes" id="UP000605144">
    <property type="component" value="Unassembled WGS sequence"/>
</dbReference>
<dbReference type="EMBL" id="DQSV01000030">
    <property type="protein sequence ID" value="HIP16957.1"/>
    <property type="molecule type" value="Genomic_DNA"/>
</dbReference>
<evidence type="ECO:0000313" key="2">
    <source>
        <dbReference type="EMBL" id="HIP16957.1"/>
    </source>
</evidence>